<dbReference type="AlphaFoldDB" id="V7AU79"/>
<reference evidence="2" key="1">
    <citation type="journal article" date="2014" name="Nat. Genet.">
        <title>A reference genome for common bean and genome-wide analysis of dual domestications.</title>
        <authorList>
            <person name="Schmutz J."/>
            <person name="McClean P.E."/>
            <person name="Mamidi S."/>
            <person name="Wu G.A."/>
            <person name="Cannon S.B."/>
            <person name="Grimwood J."/>
            <person name="Jenkins J."/>
            <person name="Shu S."/>
            <person name="Song Q."/>
            <person name="Chavarro C."/>
            <person name="Torres-Torres M."/>
            <person name="Geffroy V."/>
            <person name="Moghaddam S.M."/>
            <person name="Gao D."/>
            <person name="Abernathy B."/>
            <person name="Barry K."/>
            <person name="Blair M."/>
            <person name="Brick M.A."/>
            <person name="Chovatia M."/>
            <person name="Gepts P."/>
            <person name="Goodstein D.M."/>
            <person name="Gonzales M."/>
            <person name="Hellsten U."/>
            <person name="Hyten D.L."/>
            <person name="Jia G."/>
            <person name="Kelly J.D."/>
            <person name="Kudrna D."/>
            <person name="Lee R."/>
            <person name="Richard M.M."/>
            <person name="Miklas P.N."/>
            <person name="Osorno J.M."/>
            <person name="Rodrigues J."/>
            <person name="Thareau V."/>
            <person name="Urrea C.A."/>
            <person name="Wang M."/>
            <person name="Yu Y."/>
            <person name="Zhang M."/>
            <person name="Wing R.A."/>
            <person name="Cregan P.B."/>
            <person name="Rokhsar D.S."/>
            <person name="Jackson S.A."/>
        </authorList>
    </citation>
    <scope>NUCLEOTIDE SEQUENCE [LARGE SCALE GENOMIC DNA]</scope>
    <source>
        <strain evidence="2">cv. G19833</strain>
    </source>
</reference>
<dbReference type="Gramene" id="ESW08885">
    <property type="protein sequence ID" value="ESW08885"/>
    <property type="gene ID" value="PHAVU_009G082700g"/>
</dbReference>
<organism evidence="1 2">
    <name type="scientific">Phaseolus vulgaris</name>
    <name type="common">Kidney bean</name>
    <name type="synonym">French bean</name>
    <dbReference type="NCBI Taxonomy" id="3885"/>
    <lineage>
        <taxon>Eukaryota</taxon>
        <taxon>Viridiplantae</taxon>
        <taxon>Streptophyta</taxon>
        <taxon>Embryophyta</taxon>
        <taxon>Tracheophyta</taxon>
        <taxon>Spermatophyta</taxon>
        <taxon>Magnoliopsida</taxon>
        <taxon>eudicotyledons</taxon>
        <taxon>Gunneridae</taxon>
        <taxon>Pentapetalae</taxon>
        <taxon>rosids</taxon>
        <taxon>fabids</taxon>
        <taxon>Fabales</taxon>
        <taxon>Fabaceae</taxon>
        <taxon>Papilionoideae</taxon>
        <taxon>50 kb inversion clade</taxon>
        <taxon>NPAAA clade</taxon>
        <taxon>indigoferoid/millettioid clade</taxon>
        <taxon>Phaseoleae</taxon>
        <taxon>Phaseolus</taxon>
    </lineage>
</organism>
<dbReference type="EMBL" id="CM002296">
    <property type="protein sequence ID" value="ESW08885.1"/>
    <property type="molecule type" value="Genomic_DNA"/>
</dbReference>
<accession>V7AU79</accession>
<keyword evidence="2" id="KW-1185">Reference proteome</keyword>
<dbReference type="Proteomes" id="UP000000226">
    <property type="component" value="Chromosome 9"/>
</dbReference>
<name>V7AU79_PHAVU</name>
<evidence type="ECO:0000313" key="2">
    <source>
        <dbReference type="Proteomes" id="UP000000226"/>
    </source>
</evidence>
<proteinExistence type="predicted"/>
<protein>
    <submittedName>
        <fullName evidence="1">Uncharacterized protein</fullName>
    </submittedName>
</protein>
<gene>
    <name evidence="1" type="ORF">PHAVU_009G082700g</name>
</gene>
<sequence length="100" mass="11808">MGLWVKRIDQLGFKKIGLEHQKVMEVGSCKQEEAVMVEAERGGFHRLEGSLSLAAEDDCLRKVTCHYHYGRLSWWWYTEECMWQYLCYCSSFSSEMREGE</sequence>
<evidence type="ECO:0000313" key="1">
    <source>
        <dbReference type="EMBL" id="ESW08885.1"/>
    </source>
</evidence>